<feature type="domain" description="AB hydrolase-1" evidence="1">
    <location>
        <begin position="49"/>
        <end position="214"/>
    </location>
</feature>
<sequence>MSQNAPEAARVPIVLLSGMAADERLFGPQLAQFPGLRIQPWVEPRHGESLRNYAARMAQLIEPDTPCLIGGASFGGIVALEVSVHLRTLGCVLIGSIRSPIELPLRWRMLWPLTLLGPDWLAVFTRLASQFGKRFLPGGTVRRLHRLSQPEAAFVRWAMCAVTQWRSRPATRRVRVFQIHGANDRTLPVALTRPDVVVPAGGHALTLFSAAAVNAFLSDVARQVTPSQSVGPIEN</sequence>
<accession>A0ABS5C492</accession>
<evidence type="ECO:0000259" key="1">
    <source>
        <dbReference type="Pfam" id="PF12697"/>
    </source>
</evidence>
<dbReference type="GO" id="GO:0016787">
    <property type="term" value="F:hydrolase activity"/>
    <property type="evidence" value="ECO:0007669"/>
    <property type="project" value="UniProtKB-KW"/>
</dbReference>
<dbReference type="SUPFAM" id="SSF53474">
    <property type="entry name" value="alpha/beta-Hydrolases"/>
    <property type="match status" value="1"/>
</dbReference>
<dbReference type="EMBL" id="JAGKQQ010000002">
    <property type="protein sequence ID" value="MBP3960812.1"/>
    <property type="molecule type" value="Genomic_DNA"/>
</dbReference>
<protein>
    <submittedName>
        <fullName evidence="2">Alpha/beta hydrolase</fullName>
    </submittedName>
</protein>
<gene>
    <name evidence="2" type="ORF">J8F10_36790</name>
</gene>
<proteinExistence type="predicted"/>
<evidence type="ECO:0000313" key="2">
    <source>
        <dbReference type="EMBL" id="MBP3960812.1"/>
    </source>
</evidence>
<dbReference type="RefSeq" id="WP_210663219.1">
    <property type="nucleotide sequence ID" value="NZ_JAGKQQ010000002.1"/>
</dbReference>
<dbReference type="InterPro" id="IPR029058">
    <property type="entry name" value="AB_hydrolase_fold"/>
</dbReference>
<organism evidence="2 3">
    <name type="scientific">Gemmata palustris</name>
    <dbReference type="NCBI Taxonomy" id="2822762"/>
    <lineage>
        <taxon>Bacteria</taxon>
        <taxon>Pseudomonadati</taxon>
        <taxon>Planctomycetota</taxon>
        <taxon>Planctomycetia</taxon>
        <taxon>Gemmatales</taxon>
        <taxon>Gemmataceae</taxon>
        <taxon>Gemmata</taxon>
    </lineage>
</organism>
<keyword evidence="3" id="KW-1185">Reference proteome</keyword>
<reference evidence="2 3" key="1">
    <citation type="submission" date="2021-04" db="EMBL/GenBank/DDBJ databases">
        <authorList>
            <person name="Ivanova A."/>
        </authorList>
    </citation>
    <scope>NUCLEOTIDE SEQUENCE [LARGE SCALE GENOMIC DNA]</scope>
    <source>
        <strain evidence="2 3">G18</strain>
    </source>
</reference>
<dbReference type="Gene3D" id="3.40.50.1820">
    <property type="entry name" value="alpha/beta hydrolase"/>
    <property type="match status" value="1"/>
</dbReference>
<name>A0ABS5C492_9BACT</name>
<dbReference type="InterPro" id="IPR000073">
    <property type="entry name" value="AB_hydrolase_1"/>
</dbReference>
<dbReference type="Proteomes" id="UP000676565">
    <property type="component" value="Unassembled WGS sequence"/>
</dbReference>
<dbReference type="Pfam" id="PF12697">
    <property type="entry name" value="Abhydrolase_6"/>
    <property type="match status" value="1"/>
</dbReference>
<keyword evidence="2" id="KW-0378">Hydrolase</keyword>
<comment type="caution">
    <text evidence="2">The sequence shown here is derived from an EMBL/GenBank/DDBJ whole genome shotgun (WGS) entry which is preliminary data.</text>
</comment>
<evidence type="ECO:0000313" key="3">
    <source>
        <dbReference type="Proteomes" id="UP000676565"/>
    </source>
</evidence>